<dbReference type="HOGENOM" id="CLU_1589107_0_0_1"/>
<dbReference type="EnsemblPlants" id="OPUNC02G02700.1">
    <property type="protein sequence ID" value="OPUNC02G02700.1"/>
    <property type="gene ID" value="OPUNC02G02700"/>
</dbReference>
<organism evidence="1">
    <name type="scientific">Oryza punctata</name>
    <name type="common">Red rice</name>
    <dbReference type="NCBI Taxonomy" id="4537"/>
    <lineage>
        <taxon>Eukaryota</taxon>
        <taxon>Viridiplantae</taxon>
        <taxon>Streptophyta</taxon>
        <taxon>Embryophyta</taxon>
        <taxon>Tracheophyta</taxon>
        <taxon>Spermatophyta</taxon>
        <taxon>Magnoliopsida</taxon>
        <taxon>Liliopsida</taxon>
        <taxon>Poales</taxon>
        <taxon>Poaceae</taxon>
        <taxon>BOP clade</taxon>
        <taxon>Oryzoideae</taxon>
        <taxon>Oryzeae</taxon>
        <taxon>Oryzinae</taxon>
        <taxon>Oryza</taxon>
    </lineage>
</organism>
<dbReference type="Proteomes" id="UP000026962">
    <property type="component" value="Chromosome 2"/>
</dbReference>
<protein>
    <submittedName>
        <fullName evidence="1">Uncharacterized protein</fullName>
    </submittedName>
</protein>
<reference evidence="1" key="1">
    <citation type="submission" date="2015-04" db="UniProtKB">
        <authorList>
            <consortium name="EnsemblPlants"/>
        </authorList>
    </citation>
    <scope>IDENTIFICATION</scope>
</reference>
<evidence type="ECO:0000313" key="2">
    <source>
        <dbReference type="Proteomes" id="UP000026962"/>
    </source>
</evidence>
<evidence type="ECO:0000313" key="1">
    <source>
        <dbReference type="EnsemblPlants" id="OPUNC02G02700.1"/>
    </source>
</evidence>
<accession>A0A0E0JVE4</accession>
<proteinExistence type="predicted"/>
<dbReference type="Gramene" id="OPUNC02G02700.1">
    <property type="protein sequence ID" value="OPUNC02G02700.1"/>
    <property type="gene ID" value="OPUNC02G02700"/>
</dbReference>
<dbReference type="AlphaFoldDB" id="A0A0E0JVE4"/>
<name>A0A0E0JVE4_ORYPU</name>
<reference evidence="1" key="2">
    <citation type="submission" date="2018-05" db="EMBL/GenBank/DDBJ databases">
        <title>OpunRS2 (Oryza punctata Reference Sequence Version 2).</title>
        <authorList>
            <person name="Zhang J."/>
            <person name="Kudrna D."/>
            <person name="Lee S."/>
            <person name="Talag J."/>
            <person name="Welchert J."/>
            <person name="Wing R.A."/>
        </authorList>
    </citation>
    <scope>NUCLEOTIDE SEQUENCE [LARGE SCALE GENOMIC DNA]</scope>
</reference>
<sequence>MATTTARGIHQMLKYSTKSREAGVQCCSPKLYGTAACYLDAGEHGEFPLIPHEVAARLAAGPPARYFVQLSDTQLAVAEVVDGNGMRCDECTSVTCDECAVRPRHCELPAPAVRRRGRRMRLLDGGGEAVLGDLTARPGRTHDYEPLTHTAICVSYAKIRSSELTEYT</sequence>
<keyword evidence="2" id="KW-1185">Reference proteome</keyword>